<evidence type="ECO:0000256" key="3">
    <source>
        <dbReference type="ARBA" id="ARBA00022741"/>
    </source>
</evidence>
<dbReference type="GO" id="GO:0005634">
    <property type="term" value="C:nucleus"/>
    <property type="evidence" value="ECO:0007669"/>
    <property type="project" value="TreeGrafter"/>
</dbReference>
<proteinExistence type="predicted"/>
<dbReference type="GO" id="GO:0005524">
    <property type="term" value="F:ATP binding"/>
    <property type="evidence" value="ECO:0007669"/>
    <property type="project" value="UniProtKB-KW"/>
</dbReference>
<feature type="region of interest" description="Disordered" evidence="6">
    <location>
        <begin position="45"/>
        <end position="75"/>
    </location>
</feature>
<gene>
    <name evidence="8" type="ORF">BB560_003021</name>
</gene>
<dbReference type="Gene3D" id="1.10.510.10">
    <property type="entry name" value="Transferase(Phosphotransferase) domain 1"/>
    <property type="match status" value="1"/>
</dbReference>
<organism evidence="8 9">
    <name type="scientific">Smittium megazygosporum</name>
    <dbReference type="NCBI Taxonomy" id="133381"/>
    <lineage>
        <taxon>Eukaryota</taxon>
        <taxon>Fungi</taxon>
        <taxon>Fungi incertae sedis</taxon>
        <taxon>Zoopagomycota</taxon>
        <taxon>Kickxellomycotina</taxon>
        <taxon>Harpellomycetes</taxon>
        <taxon>Harpellales</taxon>
        <taxon>Legeriomycetaceae</taxon>
        <taxon>Smittium</taxon>
    </lineage>
</organism>
<dbReference type="PROSITE" id="PS50011">
    <property type="entry name" value="PROTEIN_KINASE_DOM"/>
    <property type="match status" value="1"/>
</dbReference>
<feature type="compositionally biased region" description="Polar residues" evidence="6">
    <location>
        <begin position="149"/>
        <end position="167"/>
    </location>
</feature>
<dbReference type="Proteomes" id="UP000245609">
    <property type="component" value="Unassembled WGS sequence"/>
</dbReference>
<evidence type="ECO:0000256" key="6">
    <source>
        <dbReference type="SAM" id="MobiDB-lite"/>
    </source>
</evidence>
<feature type="region of interest" description="Disordered" evidence="6">
    <location>
        <begin position="147"/>
        <end position="167"/>
    </location>
</feature>
<dbReference type="SMART" id="SM00220">
    <property type="entry name" value="S_TKc"/>
    <property type="match status" value="1"/>
</dbReference>
<feature type="compositionally biased region" description="Low complexity" evidence="6">
    <location>
        <begin position="407"/>
        <end position="422"/>
    </location>
</feature>
<feature type="domain" description="Protein kinase" evidence="7">
    <location>
        <begin position="439"/>
        <end position="733"/>
    </location>
</feature>
<feature type="compositionally biased region" description="Low complexity" evidence="6">
    <location>
        <begin position="62"/>
        <end position="75"/>
    </location>
</feature>
<evidence type="ECO:0000256" key="4">
    <source>
        <dbReference type="ARBA" id="ARBA00022777"/>
    </source>
</evidence>
<dbReference type="AlphaFoldDB" id="A0A2T9ZD86"/>
<dbReference type="InterPro" id="IPR011009">
    <property type="entry name" value="Kinase-like_dom_sf"/>
</dbReference>
<keyword evidence="4" id="KW-0418">Kinase</keyword>
<evidence type="ECO:0000313" key="8">
    <source>
        <dbReference type="EMBL" id="PVV02522.1"/>
    </source>
</evidence>
<feature type="compositionally biased region" description="Polar residues" evidence="6">
    <location>
        <begin position="340"/>
        <end position="399"/>
    </location>
</feature>
<keyword evidence="5" id="KW-0067">ATP-binding</keyword>
<dbReference type="InterPro" id="IPR008271">
    <property type="entry name" value="Ser/Thr_kinase_AS"/>
</dbReference>
<evidence type="ECO:0000313" key="9">
    <source>
        <dbReference type="Proteomes" id="UP000245609"/>
    </source>
</evidence>
<evidence type="ECO:0000256" key="1">
    <source>
        <dbReference type="ARBA" id="ARBA00022527"/>
    </source>
</evidence>
<feature type="region of interest" description="Disordered" evidence="6">
    <location>
        <begin position="1"/>
        <end position="28"/>
    </location>
</feature>
<reference evidence="8 9" key="1">
    <citation type="journal article" date="2018" name="MBio">
        <title>Comparative Genomics Reveals the Core Gene Toolbox for the Fungus-Insect Symbiosis.</title>
        <authorList>
            <person name="Wang Y."/>
            <person name="Stata M."/>
            <person name="Wang W."/>
            <person name="Stajich J.E."/>
            <person name="White M.M."/>
            <person name="Moncalvo J.M."/>
        </authorList>
    </citation>
    <scope>NUCLEOTIDE SEQUENCE [LARGE SCALE GENOMIC DNA]</scope>
    <source>
        <strain evidence="8 9">SC-DP-2</strain>
    </source>
</reference>
<dbReference type="STRING" id="133381.A0A2T9ZD86"/>
<evidence type="ECO:0000259" key="7">
    <source>
        <dbReference type="PROSITE" id="PS50011"/>
    </source>
</evidence>
<keyword evidence="9" id="KW-1185">Reference proteome</keyword>
<dbReference type="EMBL" id="MBFS01000429">
    <property type="protein sequence ID" value="PVV02522.1"/>
    <property type="molecule type" value="Genomic_DNA"/>
</dbReference>
<dbReference type="SUPFAM" id="SSF56112">
    <property type="entry name" value="Protein kinase-like (PK-like)"/>
    <property type="match status" value="1"/>
</dbReference>
<feature type="region of interest" description="Disordered" evidence="6">
    <location>
        <begin position="88"/>
        <end position="122"/>
    </location>
</feature>
<keyword evidence="1" id="KW-0723">Serine/threonine-protein kinase</keyword>
<protein>
    <recommendedName>
        <fullName evidence="7">Protein kinase domain-containing protein</fullName>
    </recommendedName>
</protein>
<feature type="region of interest" description="Disordered" evidence="6">
    <location>
        <begin position="340"/>
        <end position="425"/>
    </location>
</feature>
<dbReference type="PROSITE" id="PS00108">
    <property type="entry name" value="PROTEIN_KINASE_ST"/>
    <property type="match status" value="1"/>
</dbReference>
<keyword evidence="2" id="KW-0808">Transferase</keyword>
<comment type="caution">
    <text evidence="8">The sequence shown here is derived from an EMBL/GenBank/DDBJ whole genome shotgun (WGS) entry which is preliminary data.</text>
</comment>
<dbReference type="GO" id="GO:0004674">
    <property type="term" value="F:protein serine/threonine kinase activity"/>
    <property type="evidence" value="ECO:0007669"/>
    <property type="project" value="UniProtKB-KW"/>
</dbReference>
<dbReference type="PANTHER" id="PTHR24345:SF0">
    <property type="entry name" value="CELL CYCLE SERINE_THREONINE-PROTEIN KINASE CDC5_MSD2"/>
    <property type="match status" value="1"/>
</dbReference>
<dbReference type="OrthoDB" id="6513151at2759"/>
<name>A0A2T9ZD86_9FUNG</name>
<evidence type="ECO:0000256" key="5">
    <source>
        <dbReference type="ARBA" id="ARBA00022840"/>
    </source>
</evidence>
<sequence>MTEETSISKTGEFIVPAPPSSNFSRNKNSSISRRFRNLIHKLEKSVSDNKNSRKLLSTNPAISTPANSTNSSSTSSLSIAYKSTITPSTFSSTTPSVQTSSVSVNQTHPNNSLAKDESTSLKSPTYQANLQKVPCHSQSSTFVEAKNDIPNSLPQNQNQKQKQRSYTAQTNFATENEPIFIVGDLNRARNTLPKFAPIPELPDENGSVFLPIIPLDTSKDHSVNEPNTLIDEISISSDHSPKIDIHPTFFVHVSGYPLPDALESKHTVHNLSNHPSTDALAEDTEIEKTSKHLSLQTNTSDSIEKIIALEDQSTKVQTAKDHKHVIDTEGLLFNNRTTNLSKPSEIISPSTAVTPTKPSVNQNSHPSPATTNDLTNQNHRNTPSPSFDAHNSLQVVGQSDHQKPIYSDNHSVSSSQTSTGKSRAPPVYSAHEFCLNKYGKTTKIIGKGTGGTVHLLQSVSIEQRPPSTRNTVNHSHSDHDHVYLPGRHKLFAVKEFRKRRSDETQRVYMKKVTSEFCIGSSLHHENIIETLDLIFEGEKVFEIMEYCPFDLFKFVAKGETGLDATFCWFKQICQGVSFIHSVGIAHRDLKLENIMVTYDGVVKLIDFGCATVFKAPFQKSPNKLTGVYGSDPYIAPEVFSNSSPYDAEAADVWSVGIMYVCMMLLKFPWRFAKKDSDTNFASYVNNWPKGHDKLFAQMPAIRNETGDKLIRNLLNPDPSLRPSLADLLKSDWAQNIEICRPSKSAKRHSHNLEDN</sequence>
<dbReference type="InterPro" id="IPR000719">
    <property type="entry name" value="Prot_kinase_dom"/>
</dbReference>
<feature type="compositionally biased region" description="Low complexity" evidence="6">
    <location>
        <begin position="88"/>
        <end position="107"/>
    </location>
</feature>
<keyword evidence="3" id="KW-0547">Nucleotide-binding</keyword>
<dbReference type="PANTHER" id="PTHR24345">
    <property type="entry name" value="SERINE/THREONINE-PROTEIN KINASE PLK"/>
    <property type="match status" value="1"/>
</dbReference>
<evidence type="ECO:0000256" key="2">
    <source>
        <dbReference type="ARBA" id="ARBA00022679"/>
    </source>
</evidence>
<accession>A0A2T9ZD86</accession>
<dbReference type="Pfam" id="PF00069">
    <property type="entry name" value="Pkinase"/>
    <property type="match status" value="1"/>
</dbReference>